<proteinExistence type="predicted"/>
<keyword evidence="2" id="KW-1185">Reference proteome</keyword>
<sequence length="706" mass="79406">MYVIKRDGRQEPVHFDKITARLNKLSYGLNSEHCDPVLVAQKVCAGIYKGVSTIELDQLAAETAASMTANHPDYALLAARIALSNLHKNTKKSFSETIKIMYNYVDKRSGQKASLIADDVYEIIMKNAALLDSEIIYDRDFDYDYFGFKTLERSYLLKVDGKIVERPQHMLMRVAVGIHKEDIDSAVKTYHLMSQRWFIHATPTLFNAGTPQPQLSSCFLACMKDDSIEGIFDTLKECAVISKVAGGIGLSVHNIRATGSYIRGTNGSSNGLVPMLRVFNDTARYVDQGGGRRKGAFAIYLEPWHADIFEFLDLKKNHGKEEHRARDLFYALWIPDLFMERVRGDGSWSLFCPNEVPGLADCWGEEFENLYTIYENEGKAKKVLSARKLWFEILNSQIETGTPYMLYKDSCNRKSNQKNLGTIKSSNLCTEIIEFTSPTETAVCNLASIALPRHVRERGVPIEANSPKLVGSTDSKSRYFDFAKLAEVTATITANLNKIIDTNYYPVETARRSNLRHRPIGIGVQGLADTFILLGMPFDSPELNRDIFETIYYHALKSSSELAAKDGPYETYHGSPVSKGILQMDMWGVMPSDRWDWDALRELISKNGLRNSLLVAPMPTASTSQILGNNECFEPYTSNIYSRRVLSGEFVVVNKHLLHDLTEIGLWSHSLKNKIIYENGSVAKIPEIPELLKAIYNVGNQAKDIG</sequence>
<gene>
    <name evidence="1" type="ORF">MANES_02G181900v8</name>
</gene>
<comment type="caution">
    <text evidence="1">The sequence shown here is derived from an EMBL/GenBank/DDBJ whole genome shotgun (WGS) entry which is preliminary data.</text>
</comment>
<protein>
    <submittedName>
        <fullName evidence="1">Uncharacterized protein</fullName>
    </submittedName>
</protein>
<reference evidence="2" key="1">
    <citation type="journal article" date="2016" name="Nat. Biotechnol.">
        <title>Sequencing wild and cultivated cassava and related species reveals extensive interspecific hybridization and genetic diversity.</title>
        <authorList>
            <person name="Bredeson J.V."/>
            <person name="Lyons J.B."/>
            <person name="Prochnik S.E."/>
            <person name="Wu G.A."/>
            <person name="Ha C.M."/>
            <person name="Edsinger-Gonzales E."/>
            <person name="Grimwood J."/>
            <person name="Schmutz J."/>
            <person name="Rabbi I.Y."/>
            <person name="Egesi C."/>
            <person name="Nauluvula P."/>
            <person name="Lebot V."/>
            <person name="Ndunguru J."/>
            <person name="Mkamilo G."/>
            <person name="Bart R.S."/>
            <person name="Setter T.L."/>
            <person name="Gleadow R.M."/>
            <person name="Kulakow P."/>
            <person name="Ferguson M.E."/>
            <person name="Rounsley S."/>
            <person name="Rokhsar D.S."/>
        </authorList>
    </citation>
    <scope>NUCLEOTIDE SEQUENCE [LARGE SCALE GENOMIC DNA]</scope>
    <source>
        <strain evidence="2">cv. AM560-2</strain>
    </source>
</reference>
<name>A0ACB7I737_MANES</name>
<dbReference type="EMBL" id="CM004388">
    <property type="protein sequence ID" value="KAG8660687.1"/>
    <property type="molecule type" value="Genomic_DNA"/>
</dbReference>
<dbReference type="Proteomes" id="UP000091857">
    <property type="component" value="Chromosome 2"/>
</dbReference>
<organism evidence="1 2">
    <name type="scientific">Manihot esculenta</name>
    <name type="common">Cassava</name>
    <name type="synonym">Jatropha manihot</name>
    <dbReference type="NCBI Taxonomy" id="3983"/>
    <lineage>
        <taxon>Eukaryota</taxon>
        <taxon>Viridiplantae</taxon>
        <taxon>Streptophyta</taxon>
        <taxon>Embryophyta</taxon>
        <taxon>Tracheophyta</taxon>
        <taxon>Spermatophyta</taxon>
        <taxon>Magnoliopsida</taxon>
        <taxon>eudicotyledons</taxon>
        <taxon>Gunneridae</taxon>
        <taxon>Pentapetalae</taxon>
        <taxon>rosids</taxon>
        <taxon>fabids</taxon>
        <taxon>Malpighiales</taxon>
        <taxon>Euphorbiaceae</taxon>
        <taxon>Crotonoideae</taxon>
        <taxon>Manihoteae</taxon>
        <taxon>Manihot</taxon>
    </lineage>
</organism>
<evidence type="ECO:0000313" key="1">
    <source>
        <dbReference type="EMBL" id="KAG8660687.1"/>
    </source>
</evidence>
<accession>A0ACB7I737</accession>
<evidence type="ECO:0000313" key="2">
    <source>
        <dbReference type="Proteomes" id="UP000091857"/>
    </source>
</evidence>